<proteinExistence type="predicted"/>
<dbReference type="EMBL" id="UYRV01000732">
    <property type="protein sequence ID" value="VDK45361.1"/>
    <property type="molecule type" value="Genomic_DNA"/>
</dbReference>
<evidence type="ECO:0000313" key="2">
    <source>
        <dbReference type="Proteomes" id="UP000271889"/>
    </source>
</evidence>
<sequence length="98" mass="10703">MTSLAAPVVLVAGAAFAMTVPVIALKELLVKRSRTNFKKHLGRRHVCRVHFGESDAPVSGILLKETGTVRAAPGSLCKHTPLPTYEELFRPPPPYRTK</sequence>
<organism evidence="1 2">
    <name type="scientific">Cylicostephanus goldi</name>
    <name type="common">Nematode worm</name>
    <dbReference type="NCBI Taxonomy" id="71465"/>
    <lineage>
        <taxon>Eukaryota</taxon>
        <taxon>Metazoa</taxon>
        <taxon>Ecdysozoa</taxon>
        <taxon>Nematoda</taxon>
        <taxon>Chromadorea</taxon>
        <taxon>Rhabditida</taxon>
        <taxon>Rhabditina</taxon>
        <taxon>Rhabditomorpha</taxon>
        <taxon>Strongyloidea</taxon>
        <taxon>Strongylidae</taxon>
        <taxon>Cylicostephanus</taxon>
    </lineage>
</organism>
<dbReference type="AlphaFoldDB" id="A0A3P6RNR9"/>
<evidence type="ECO:0000313" key="1">
    <source>
        <dbReference type="EMBL" id="VDK45361.1"/>
    </source>
</evidence>
<dbReference type="Proteomes" id="UP000271889">
    <property type="component" value="Unassembled WGS sequence"/>
</dbReference>
<name>A0A3P6RNR9_CYLGO</name>
<reference evidence="1 2" key="1">
    <citation type="submission" date="2018-11" db="EMBL/GenBank/DDBJ databases">
        <authorList>
            <consortium name="Pathogen Informatics"/>
        </authorList>
    </citation>
    <scope>NUCLEOTIDE SEQUENCE [LARGE SCALE GENOMIC DNA]</scope>
</reference>
<dbReference type="OrthoDB" id="5852429at2759"/>
<accession>A0A3P6RNR9</accession>
<protein>
    <submittedName>
        <fullName evidence="1">Uncharacterized protein</fullName>
    </submittedName>
</protein>
<keyword evidence="2" id="KW-1185">Reference proteome</keyword>
<gene>
    <name evidence="1" type="ORF">CGOC_LOCUS501</name>
</gene>